<protein>
    <submittedName>
        <fullName evidence="2">Uncharacterized protein</fullName>
    </submittedName>
</protein>
<reference evidence="3 5" key="1">
    <citation type="submission" date="2016-08" db="EMBL/GenBank/DDBJ databases">
        <title>Characterization of Isolates of Eisenbergiella tayi Derived from Blood Cultures, Using Whole Genome Sequencing.</title>
        <authorList>
            <person name="Bernier A.-M."/>
            <person name="Burdz T."/>
            <person name="Wiebe D."/>
            <person name="Bernard K."/>
        </authorList>
    </citation>
    <scope>NUCLEOTIDE SEQUENCE [LARGE SCALE GENOMIC DNA]</scope>
    <source>
        <strain evidence="3 5">NML120146</strain>
    </source>
</reference>
<evidence type="ECO:0000313" key="5">
    <source>
        <dbReference type="Proteomes" id="UP000094869"/>
    </source>
</evidence>
<evidence type="ECO:0000313" key="3">
    <source>
        <dbReference type="EMBL" id="ODR53269.1"/>
    </source>
</evidence>
<reference evidence="2 4" key="2">
    <citation type="submission" date="2016-08" db="EMBL/GenBank/DDBJ databases">
        <authorList>
            <person name="Seilhamer J.J."/>
        </authorList>
    </citation>
    <scope>NUCLEOTIDE SEQUENCE [LARGE SCALE GENOMIC DNA]</scope>
    <source>
        <strain evidence="2 4">NML150140-1</strain>
    </source>
</reference>
<evidence type="ECO:0000313" key="4">
    <source>
        <dbReference type="Proteomes" id="UP000094271"/>
    </source>
</evidence>
<feature type="region of interest" description="Disordered" evidence="1">
    <location>
        <begin position="1"/>
        <end position="21"/>
    </location>
</feature>
<evidence type="ECO:0000313" key="2">
    <source>
        <dbReference type="EMBL" id="ODR50727.1"/>
    </source>
</evidence>
<comment type="caution">
    <text evidence="2">The sequence shown here is derived from an EMBL/GenBank/DDBJ whole genome shotgun (WGS) entry which is preliminary data.</text>
</comment>
<evidence type="ECO:0000256" key="1">
    <source>
        <dbReference type="SAM" id="MobiDB-lite"/>
    </source>
</evidence>
<gene>
    <name evidence="2" type="ORF">BEI59_15290</name>
    <name evidence="3" type="ORF">BEI63_19115</name>
</gene>
<sequence length="64" mass="7019">MQGIHICRAGNPQREGRQDEDTKLRAELCNVKGEEGKNREKGVTGHGVNSNKGTEIWGLDLCAL</sequence>
<keyword evidence="5" id="KW-1185">Reference proteome</keyword>
<dbReference type="AlphaFoldDB" id="A0A1E3UH61"/>
<dbReference type="EMBL" id="MEHA01000010">
    <property type="protein sequence ID" value="ODR50727.1"/>
    <property type="molecule type" value="Genomic_DNA"/>
</dbReference>
<dbReference type="Proteomes" id="UP000094271">
    <property type="component" value="Unassembled WGS sequence"/>
</dbReference>
<dbReference type="Proteomes" id="UP000094869">
    <property type="component" value="Unassembled WGS sequence"/>
</dbReference>
<organism evidence="2 4">
    <name type="scientific">Eisenbergiella tayi</name>
    <dbReference type="NCBI Taxonomy" id="1432052"/>
    <lineage>
        <taxon>Bacteria</taxon>
        <taxon>Bacillati</taxon>
        <taxon>Bacillota</taxon>
        <taxon>Clostridia</taxon>
        <taxon>Lachnospirales</taxon>
        <taxon>Lachnospiraceae</taxon>
        <taxon>Eisenbergiella</taxon>
    </lineage>
</organism>
<name>A0A1E3UH61_9FIRM</name>
<accession>A0A1E3UH61</accession>
<proteinExistence type="predicted"/>
<dbReference type="EMBL" id="MEHD01000027">
    <property type="protein sequence ID" value="ODR53269.1"/>
    <property type="molecule type" value="Genomic_DNA"/>
</dbReference>